<keyword evidence="3" id="KW-0472">Membrane</keyword>
<dbReference type="EMBL" id="JACCCF010000001">
    <property type="protein sequence ID" value="NYE44473.1"/>
    <property type="molecule type" value="Genomic_DNA"/>
</dbReference>
<dbReference type="PANTHER" id="PTHR44749:SF1">
    <property type="entry name" value="TETRATRICOPEPTIDE-LIKE HELICAL DOMAIN-CONTAINING PROTEIN"/>
    <property type="match status" value="1"/>
</dbReference>
<feature type="repeat" description="TPR" evidence="1">
    <location>
        <begin position="419"/>
        <end position="452"/>
    </location>
</feature>
<dbReference type="SUPFAM" id="SSF48452">
    <property type="entry name" value="TPR-like"/>
    <property type="match status" value="2"/>
</dbReference>
<accession>A0A7Y9L0Z9</accession>
<dbReference type="Pfam" id="PF13432">
    <property type="entry name" value="TPR_16"/>
    <property type="match status" value="1"/>
</dbReference>
<dbReference type="InterPro" id="IPR044650">
    <property type="entry name" value="SRFR1-like"/>
</dbReference>
<evidence type="ECO:0000313" key="4">
    <source>
        <dbReference type="EMBL" id="NYE44473.1"/>
    </source>
</evidence>
<dbReference type="GO" id="GO:0045892">
    <property type="term" value="P:negative regulation of DNA-templated transcription"/>
    <property type="evidence" value="ECO:0007669"/>
    <property type="project" value="InterPro"/>
</dbReference>
<proteinExistence type="predicted"/>
<dbReference type="PROSITE" id="PS50005">
    <property type="entry name" value="TPR"/>
    <property type="match status" value="2"/>
</dbReference>
<feature type="region of interest" description="Disordered" evidence="2">
    <location>
        <begin position="1"/>
        <end position="36"/>
    </location>
</feature>
<dbReference type="InterPro" id="IPR011990">
    <property type="entry name" value="TPR-like_helical_dom_sf"/>
</dbReference>
<dbReference type="AlphaFoldDB" id="A0A7Y9L0Z9"/>
<feature type="compositionally biased region" description="Low complexity" evidence="2">
    <location>
        <begin position="1"/>
        <end position="21"/>
    </location>
</feature>
<keyword evidence="1" id="KW-0802">TPR repeat</keyword>
<keyword evidence="3" id="KW-1133">Transmembrane helix</keyword>
<protein>
    <submittedName>
        <fullName evidence="4">Tetratricopeptide (TPR) repeat protein</fullName>
    </submittedName>
</protein>
<dbReference type="SMART" id="SM00028">
    <property type="entry name" value="TPR"/>
    <property type="match status" value="5"/>
</dbReference>
<feature type="transmembrane region" description="Helical" evidence="3">
    <location>
        <begin position="43"/>
        <end position="61"/>
    </location>
</feature>
<dbReference type="Pfam" id="PF13181">
    <property type="entry name" value="TPR_8"/>
    <property type="match status" value="1"/>
</dbReference>
<dbReference type="Gene3D" id="1.25.40.10">
    <property type="entry name" value="Tetratricopeptide repeat domain"/>
    <property type="match status" value="3"/>
</dbReference>
<evidence type="ECO:0000313" key="5">
    <source>
        <dbReference type="Proteomes" id="UP000530403"/>
    </source>
</evidence>
<dbReference type="PANTHER" id="PTHR44749">
    <property type="entry name" value="SUPPRESSOR OF RPS4-RLD 1"/>
    <property type="match status" value="1"/>
</dbReference>
<comment type="caution">
    <text evidence="4">The sequence shown here is derived from an EMBL/GenBank/DDBJ whole genome shotgun (WGS) entry which is preliminary data.</text>
</comment>
<dbReference type="InterPro" id="IPR019734">
    <property type="entry name" value="TPR_rpt"/>
</dbReference>
<evidence type="ECO:0000256" key="1">
    <source>
        <dbReference type="PROSITE-ProRule" id="PRU00339"/>
    </source>
</evidence>
<evidence type="ECO:0000256" key="3">
    <source>
        <dbReference type="SAM" id="Phobius"/>
    </source>
</evidence>
<reference evidence="4 5" key="1">
    <citation type="submission" date="2020-07" db="EMBL/GenBank/DDBJ databases">
        <title>Sequencing the genomes of 1000 actinobacteria strains.</title>
        <authorList>
            <person name="Klenk H.-P."/>
        </authorList>
    </citation>
    <scope>NUCLEOTIDE SEQUENCE [LARGE SCALE GENOMIC DNA]</scope>
    <source>
        <strain evidence="4 5">DSM 41455</strain>
    </source>
</reference>
<sequence>MGTATAAPTRTAPVRPRTTGGPVPGQNTAPPEPPRQRGYLRSAVVALGLGAILFTVGAVGLSPDAPSATGATTPSGASGTVDRTDAVEALRERVRRLPGDAPAWASLGMAYVQRARATADPATYDRAEDALSRSLELQPAGNHQAETAMGALAAARHDFPRALDWAEKATAANPFSASAHGVLADAHTQLGRYDESYRAVQRMVDLRPDSASYARASYTWELRGDRRRARELMSRSLKAAATPTDRSFARTHLALLALESGEHRTALREAGAGLREAPQDSALLEVRARAHTALGHHRQAVSDYTAALAIAPLPHYLLGLGELHQSLRRPEQAEAQYAVLRAQETIREANGGPADVDAILFEADHGDPRKAVTMARTTLAARPFIAVHDAYAWALHRAGRNTEALGQADQALALGTRSALFHYHRGMIHHALRRTAPAQQDLRRALSIDPRFHPLHAPAADSALSRIDDTA</sequence>
<organism evidence="4 5">
    <name type="scientific">Streptomyces fulvorobeus</name>
    <dbReference type="NCBI Taxonomy" id="284028"/>
    <lineage>
        <taxon>Bacteria</taxon>
        <taxon>Bacillati</taxon>
        <taxon>Actinomycetota</taxon>
        <taxon>Actinomycetes</taxon>
        <taxon>Kitasatosporales</taxon>
        <taxon>Streptomycetaceae</taxon>
        <taxon>Streptomyces</taxon>
    </lineage>
</organism>
<gene>
    <name evidence="4" type="ORF">HEB29_005484</name>
</gene>
<name>A0A7Y9L0Z9_9ACTN</name>
<feature type="repeat" description="TPR" evidence="1">
    <location>
        <begin position="177"/>
        <end position="210"/>
    </location>
</feature>
<dbReference type="RefSeq" id="WP_256669158.1">
    <property type="nucleotide sequence ID" value="NZ_BAAAUE010000022.1"/>
</dbReference>
<keyword evidence="3" id="KW-0812">Transmembrane</keyword>
<evidence type="ECO:0000256" key="2">
    <source>
        <dbReference type="SAM" id="MobiDB-lite"/>
    </source>
</evidence>
<dbReference type="Proteomes" id="UP000530403">
    <property type="component" value="Unassembled WGS sequence"/>
</dbReference>